<comment type="caution">
    <text evidence="5">The sequence shown here is derived from an EMBL/GenBank/DDBJ whole genome shotgun (WGS) entry which is preliminary data.</text>
</comment>
<keyword evidence="3" id="KW-0456">Lyase</keyword>
<sequence>MCRREDIDVLFTGPMDISQSLGHPGDPAHPEVQQVVRQVIDTCNANEKPFGIFVGTTEAARKYRDLGASYIAIASDLAFMAKGYHQMVDEKLDFASFSVIP</sequence>
<gene>
    <name evidence="5" type="ORF">LKD37_15660</name>
</gene>
<dbReference type="EMBL" id="JAJEPW010000083">
    <property type="protein sequence ID" value="MCC2130918.1"/>
    <property type="molecule type" value="Genomic_DNA"/>
</dbReference>
<keyword evidence="6" id="KW-1185">Reference proteome</keyword>
<dbReference type="GO" id="GO:0046872">
    <property type="term" value="F:metal ion binding"/>
    <property type="evidence" value="ECO:0007669"/>
    <property type="project" value="UniProtKB-KW"/>
</dbReference>
<dbReference type="InterPro" id="IPR005000">
    <property type="entry name" value="Aldolase/citrate-lyase_domain"/>
</dbReference>
<dbReference type="SUPFAM" id="SSF51621">
    <property type="entry name" value="Phosphoenolpyruvate/pyruvate domain"/>
    <property type="match status" value="1"/>
</dbReference>
<evidence type="ECO:0000256" key="1">
    <source>
        <dbReference type="ARBA" id="ARBA00005568"/>
    </source>
</evidence>
<name>A0AAE3AGU7_9FIRM</name>
<dbReference type="RefSeq" id="WP_302930053.1">
    <property type="nucleotide sequence ID" value="NZ_JAJEPW010000083.1"/>
</dbReference>
<evidence type="ECO:0000313" key="6">
    <source>
        <dbReference type="Proteomes" id="UP001199319"/>
    </source>
</evidence>
<evidence type="ECO:0000256" key="3">
    <source>
        <dbReference type="ARBA" id="ARBA00023239"/>
    </source>
</evidence>
<proteinExistence type="inferred from homology"/>
<evidence type="ECO:0000313" key="5">
    <source>
        <dbReference type="EMBL" id="MCC2130918.1"/>
    </source>
</evidence>
<dbReference type="Gene3D" id="3.20.20.60">
    <property type="entry name" value="Phosphoenolpyruvate-binding domains"/>
    <property type="match status" value="1"/>
</dbReference>
<dbReference type="PANTHER" id="PTHR30502:SF0">
    <property type="entry name" value="PHOSPHOENOLPYRUVATE CARBOXYLASE FAMILY PROTEIN"/>
    <property type="match status" value="1"/>
</dbReference>
<reference evidence="5" key="1">
    <citation type="submission" date="2021-10" db="EMBL/GenBank/DDBJ databases">
        <title>Anaerobic single-cell dispensing facilitates the cultivation of human gut bacteria.</title>
        <authorList>
            <person name="Afrizal A."/>
        </authorList>
    </citation>
    <scope>NUCLEOTIDE SEQUENCE</scope>
    <source>
        <strain evidence="5">CLA-AA-H272</strain>
    </source>
</reference>
<dbReference type="Pfam" id="PF03328">
    <property type="entry name" value="HpcH_HpaI"/>
    <property type="match status" value="1"/>
</dbReference>
<organism evidence="5 6">
    <name type="scientific">Brotocaccenecus cirricatena</name>
    <dbReference type="NCBI Taxonomy" id="3064195"/>
    <lineage>
        <taxon>Bacteria</taxon>
        <taxon>Bacillati</taxon>
        <taxon>Bacillota</taxon>
        <taxon>Clostridia</taxon>
        <taxon>Eubacteriales</taxon>
        <taxon>Oscillospiraceae</taxon>
        <taxon>Brotocaccenecus</taxon>
    </lineage>
</organism>
<evidence type="ECO:0000259" key="4">
    <source>
        <dbReference type="Pfam" id="PF03328"/>
    </source>
</evidence>
<dbReference type="Proteomes" id="UP001199319">
    <property type="component" value="Unassembled WGS sequence"/>
</dbReference>
<protein>
    <recommendedName>
        <fullName evidence="4">HpcH/HpaI aldolase/citrate lyase domain-containing protein</fullName>
    </recommendedName>
</protein>
<dbReference type="AlphaFoldDB" id="A0AAE3AGU7"/>
<dbReference type="InterPro" id="IPR050251">
    <property type="entry name" value="HpcH-HpaI_aldolase"/>
</dbReference>
<dbReference type="InterPro" id="IPR015813">
    <property type="entry name" value="Pyrv/PenolPyrv_kinase-like_dom"/>
</dbReference>
<dbReference type="GO" id="GO:0016832">
    <property type="term" value="F:aldehyde-lyase activity"/>
    <property type="evidence" value="ECO:0007669"/>
    <property type="project" value="TreeGrafter"/>
</dbReference>
<accession>A0AAE3AGU7</accession>
<dbReference type="GO" id="GO:0005737">
    <property type="term" value="C:cytoplasm"/>
    <property type="evidence" value="ECO:0007669"/>
    <property type="project" value="TreeGrafter"/>
</dbReference>
<dbReference type="InterPro" id="IPR040442">
    <property type="entry name" value="Pyrv_kinase-like_dom_sf"/>
</dbReference>
<comment type="similarity">
    <text evidence="1">Belongs to the HpcH/HpaI aldolase family.</text>
</comment>
<evidence type="ECO:0000256" key="2">
    <source>
        <dbReference type="ARBA" id="ARBA00022723"/>
    </source>
</evidence>
<dbReference type="PANTHER" id="PTHR30502">
    <property type="entry name" value="2-KETO-3-DEOXY-L-RHAMNONATE ALDOLASE"/>
    <property type="match status" value="1"/>
</dbReference>
<keyword evidence="2" id="KW-0479">Metal-binding</keyword>
<feature type="domain" description="HpcH/HpaI aldolase/citrate lyase" evidence="4">
    <location>
        <begin position="5"/>
        <end position="79"/>
    </location>
</feature>